<reference evidence="1 2" key="1">
    <citation type="journal article" date="2024" name="Microbiol. Resour. Announc.">
        <title>Genome annotations for the ascomycete fungi Trichoderma harzianum, Trichoderma aggressivum, and Purpureocillium lilacinum.</title>
        <authorList>
            <person name="Beijen E.P.W."/>
            <person name="Ohm R.A."/>
        </authorList>
    </citation>
    <scope>NUCLEOTIDE SEQUENCE [LARGE SCALE GENOMIC DNA]</scope>
    <source>
        <strain evidence="1 2">CBS 150709</strain>
    </source>
</reference>
<protein>
    <recommendedName>
        <fullName evidence="3">CVNH domain-containing protein</fullName>
    </recommendedName>
</protein>
<dbReference type="Proteomes" id="UP001287286">
    <property type="component" value="Unassembled WGS sequence"/>
</dbReference>
<dbReference type="EMBL" id="JAWRVI010000287">
    <property type="protein sequence ID" value="KAK4068821.1"/>
    <property type="molecule type" value="Genomic_DNA"/>
</dbReference>
<comment type="caution">
    <text evidence="1">The sequence shown here is derived from an EMBL/GenBank/DDBJ whole genome shotgun (WGS) entry which is preliminary data.</text>
</comment>
<sequence>MLPLSLSHHLTRHANGPSVWKGWHSEQIRMRTKYLTFLHAFAPIAYACNKHITDFRLYGGTDCFTINLGVWTVIEGDFRSNECNSLRTNEIGEVNSMMLVDICESCDLYVFADENCTAQRYSLGVSACYGTDKGLRAWALQCY</sequence>
<name>A0ABR0BDL5_PURLI</name>
<evidence type="ECO:0000313" key="2">
    <source>
        <dbReference type="Proteomes" id="UP001287286"/>
    </source>
</evidence>
<organism evidence="1 2">
    <name type="scientific">Purpureocillium lilacinum</name>
    <name type="common">Paecilomyces lilacinus</name>
    <dbReference type="NCBI Taxonomy" id="33203"/>
    <lineage>
        <taxon>Eukaryota</taxon>
        <taxon>Fungi</taxon>
        <taxon>Dikarya</taxon>
        <taxon>Ascomycota</taxon>
        <taxon>Pezizomycotina</taxon>
        <taxon>Sordariomycetes</taxon>
        <taxon>Hypocreomycetidae</taxon>
        <taxon>Hypocreales</taxon>
        <taxon>Ophiocordycipitaceae</taxon>
        <taxon>Purpureocillium</taxon>
    </lineage>
</organism>
<gene>
    <name evidence="1" type="ORF">Purlil1_13721</name>
</gene>
<proteinExistence type="predicted"/>
<keyword evidence="2" id="KW-1185">Reference proteome</keyword>
<evidence type="ECO:0008006" key="3">
    <source>
        <dbReference type="Google" id="ProtNLM"/>
    </source>
</evidence>
<evidence type="ECO:0000313" key="1">
    <source>
        <dbReference type="EMBL" id="KAK4068821.1"/>
    </source>
</evidence>
<accession>A0ABR0BDL5</accession>